<dbReference type="Proteomes" id="UP000184073">
    <property type="component" value="Unassembled WGS sequence"/>
</dbReference>
<evidence type="ECO:0000256" key="4">
    <source>
        <dbReference type="ARBA" id="ARBA00023002"/>
    </source>
</evidence>
<gene>
    <name evidence="7" type="ORF">ASPVEDRAFT_124156</name>
</gene>
<name>A0A1L9PA64_ASPVE</name>
<dbReference type="EMBL" id="KV878126">
    <property type="protein sequence ID" value="OJI98386.1"/>
    <property type="molecule type" value="Genomic_DNA"/>
</dbReference>
<dbReference type="PANTHER" id="PTHR13789">
    <property type="entry name" value="MONOOXYGENASE"/>
    <property type="match status" value="1"/>
</dbReference>
<dbReference type="GeneID" id="63721667"/>
<evidence type="ECO:0000256" key="5">
    <source>
        <dbReference type="ARBA" id="ARBA00023033"/>
    </source>
</evidence>
<protein>
    <recommendedName>
        <fullName evidence="6">FAD-binding domain-containing protein</fullName>
    </recommendedName>
</protein>
<evidence type="ECO:0000259" key="6">
    <source>
        <dbReference type="Pfam" id="PF01494"/>
    </source>
</evidence>
<dbReference type="Gene3D" id="3.50.50.60">
    <property type="entry name" value="FAD/NAD(P)-binding domain"/>
    <property type="match status" value="1"/>
</dbReference>
<feature type="non-terminal residue" evidence="7">
    <location>
        <position position="1"/>
    </location>
</feature>
<accession>A0A1L9PA64</accession>
<sequence length="410" mass="45296">GIGGVAAALTLGLRGHHIIILESAPKLMEVGAGIQVSPNMLKLFDRWNVSQLIHANDVPLENIHIRRWEDGSLLGTMPVNKTYGQQVVIHRADLHKALLEKALELTNVELRENSHVTNVDFDSTSVKLANGNVVEADIIIAADGIKSTIRDQLLGGDTTKPIATGDAAYRIMLPKSVMENDPELKKLVVTPDATRWLGPQRHLVAYPVRGHDLFNVVLLHPDRHGIEESWTTKGSKQRMVDDYEGWDPVVRKLIGLVPDDEVLEWKLCLHPPLNTWIQGSVALIGDACHPMLPYVAQGAAQAVEDAAALGVLLSEITSKSEVPLALEAYQKSRKERAETVQQSGSLNRITLHLPDGPEQKARDEQFRDSLKGGANPDKWADRKTQEFLWGWDAERAALATWEGEFCVLRG</sequence>
<proteinExistence type="inferred from homology"/>
<dbReference type="Pfam" id="PF01494">
    <property type="entry name" value="FAD_binding_3"/>
    <property type="match status" value="1"/>
</dbReference>
<evidence type="ECO:0000256" key="3">
    <source>
        <dbReference type="ARBA" id="ARBA00022827"/>
    </source>
</evidence>
<dbReference type="GO" id="GO:0004497">
    <property type="term" value="F:monooxygenase activity"/>
    <property type="evidence" value="ECO:0007669"/>
    <property type="project" value="UniProtKB-KW"/>
</dbReference>
<keyword evidence="3" id="KW-0274">FAD</keyword>
<dbReference type="VEuPathDB" id="FungiDB:ASPVEDRAFT_124156"/>
<evidence type="ECO:0000256" key="2">
    <source>
        <dbReference type="ARBA" id="ARBA00022630"/>
    </source>
</evidence>
<comment type="similarity">
    <text evidence="1">Belongs to the paxM FAD-dependent monooxygenase family.</text>
</comment>
<dbReference type="PRINTS" id="PR00420">
    <property type="entry name" value="RNGMNOXGNASE"/>
</dbReference>
<keyword evidence="8" id="KW-1185">Reference proteome</keyword>
<dbReference type="PANTHER" id="PTHR13789:SF307">
    <property type="entry name" value="HYDROXYLASE, PUTATIVE (AFU_ORTHOLOGUE AFUA_2G04330)-RELATED"/>
    <property type="match status" value="1"/>
</dbReference>
<dbReference type="InterPro" id="IPR036188">
    <property type="entry name" value="FAD/NAD-bd_sf"/>
</dbReference>
<dbReference type="OrthoDB" id="16820at2759"/>
<keyword evidence="5" id="KW-0503">Monooxygenase</keyword>
<dbReference type="GO" id="GO:0071949">
    <property type="term" value="F:FAD binding"/>
    <property type="evidence" value="ECO:0007669"/>
    <property type="project" value="InterPro"/>
</dbReference>
<evidence type="ECO:0000313" key="7">
    <source>
        <dbReference type="EMBL" id="OJI98386.1"/>
    </source>
</evidence>
<dbReference type="RefSeq" id="XP_040664149.1">
    <property type="nucleotide sequence ID" value="XM_040806156.1"/>
</dbReference>
<keyword evidence="2" id="KW-0285">Flavoprotein</keyword>
<dbReference type="SUPFAM" id="SSF54373">
    <property type="entry name" value="FAD-linked reductases, C-terminal domain"/>
    <property type="match status" value="1"/>
</dbReference>
<dbReference type="FunFam" id="3.50.50.60:FF:000115">
    <property type="entry name" value="Salicylate hydroxylase, putative"/>
    <property type="match status" value="1"/>
</dbReference>
<evidence type="ECO:0000256" key="1">
    <source>
        <dbReference type="ARBA" id="ARBA00007992"/>
    </source>
</evidence>
<dbReference type="STRING" id="1036611.A0A1L9PA64"/>
<dbReference type="InterPro" id="IPR002938">
    <property type="entry name" value="FAD-bd"/>
</dbReference>
<dbReference type="InterPro" id="IPR050493">
    <property type="entry name" value="FAD-dep_Monooxygenase_BioMet"/>
</dbReference>
<evidence type="ECO:0000313" key="8">
    <source>
        <dbReference type="Proteomes" id="UP000184073"/>
    </source>
</evidence>
<dbReference type="SUPFAM" id="SSF51905">
    <property type="entry name" value="FAD/NAD(P)-binding domain"/>
    <property type="match status" value="1"/>
</dbReference>
<dbReference type="AlphaFoldDB" id="A0A1L9PA64"/>
<feature type="domain" description="FAD-binding" evidence="6">
    <location>
        <begin position="2"/>
        <end position="341"/>
    </location>
</feature>
<reference evidence="8" key="1">
    <citation type="journal article" date="2017" name="Genome Biol.">
        <title>Comparative genomics reveals high biological diversity and specific adaptations in the industrially and medically important fungal genus Aspergillus.</title>
        <authorList>
            <person name="de Vries R.P."/>
            <person name="Riley R."/>
            <person name="Wiebenga A."/>
            <person name="Aguilar-Osorio G."/>
            <person name="Amillis S."/>
            <person name="Uchima C.A."/>
            <person name="Anderluh G."/>
            <person name="Asadollahi M."/>
            <person name="Askin M."/>
            <person name="Barry K."/>
            <person name="Battaglia E."/>
            <person name="Bayram O."/>
            <person name="Benocci T."/>
            <person name="Braus-Stromeyer S.A."/>
            <person name="Caldana C."/>
            <person name="Canovas D."/>
            <person name="Cerqueira G.C."/>
            <person name="Chen F."/>
            <person name="Chen W."/>
            <person name="Choi C."/>
            <person name="Clum A."/>
            <person name="Dos Santos R.A."/>
            <person name="Damasio A.R."/>
            <person name="Diallinas G."/>
            <person name="Emri T."/>
            <person name="Fekete E."/>
            <person name="Flipphi M."/>
            <person name="Freyberg S."/>
            <person name="Gallo A."/>
            <person name="Gournas C."/>
            <person name="Habgood R."/>
            <person name="Hainaut M."/>
            <person name="Harispe M.L."/>
            <person name="Henrissat B."/>
            <person name="Hilden K.S."/>
            <person name="Hope R."/>
            <person name="Hossain A."/>
            <person name="Karabika E."/>
            <person name="Karaffa L."/>
            <person name="Karanyi Z."/>
            <person name="Krasevec N."/>
            <person name="Kuo A."/>
            <person name="Kusch H."/>
            <person name="LaButti K."/>
            <person name="Lagendijk E.L."/>
            <person name="Lapidus A."/>
            <person name="Levasseur A."/>
            <person name="Lindquist E."/>
            <person name="Lipzen A."/>
            <person name="Logrieco A.F."/>
            <person name="MacCabe A."/>
            <person name="Maekelae M.R."/>
            <person name="Malavazi I."/>
            <person name="Melin P."/>
            <person name="Meyer V."/>
            <person name="Mielnichuk N."/>
            <person name="Miskei M."/>
            <person name="Molnar A.P."/>
            <person name="Mule G."/>
            <person name="Ngan C.Y."/>
            <person name="Orejas M."/>
            <person name="Orosz E."/>
            <person name="Ouedraogo J.P."/>
            <person name="Overkamp K.M."/>
            <person name="Park H.-S."/>
            <person name="Perrone G."/>
            <person name="Piumi F."/>
            <person name="Punt P.J."/>
            <person name="Ram A.F."/>
            <person name="Ramon A."/>
            <person name="Rauscher S."/>
            <person name="Record E."/>
            <person name="Riano-Pachon D.M."/>
            <person name="Robert V."/>
            <person name="Roehrig J."/>
            <person name="Ruller R."/>
            <person name="Salamov A."/>
            <person name="Salih N.S."/>
            <person name="Samson R.A."/>
            <person name="Sandor E."/>
            <person name="Sanguinetti M."/>
            <person name="Schuetze T."/>
            <person name="Sepcic K."/>
            <person name="Shelest E."/>
            <person name="Sherlock G."/>
            <person name="Sophianopoulou V."/>
            <person name="Squina F.M."/>
            <person name="Sun H."/>
            <person name="Susca A."/>
            <person name="Todd R.B."/>
            <person name="Tsang A."/>
            <person name="Unkles S.E."/>
            <person name="van de Wiele N."/>
            <person name="van Rossen-Uffink D."/>
            <person name="Oliveira J.V."/>
            <person name="Vesth T.C."/>
            <person name="Visser J."/>
            <person name="Yu J.-H."/>
            <person name="Zhou M."/>
            <person name="Andersen M.R."/>
            <person name="Archer D.B."/>
            <person name="Baker S.E."/>
            <person name="Benoit I."/>
            <person name="Brakhage A.A."/>
            <person name="Braus G.H."/>
            <person name="Fischer R."/>
            <person name="Frisvad J.C."/>
            <person name="Goldman G.H."/>
            <person name="Houbraken J."/>
            <person name="Oakley B."/>
            <person name="Pocsi I."/>
            <person name="Scazzocchio C."/>
            <person name="Seiboth B."/>
            <person name="vanKuyk P.A."/>
            <person name="Wortman J."/>
            <person name="Dyer P.S."/>
            <person name="Grigoriev I.V."/>
        </authorList>
    </citation>
    <scope>NUCLEOTIDE SEQUENCE [LARGE SCALE GENOMIC DNA]</scope>
    <source>
        <strain evidence="8">CBS 583.65</strain>
    </source>
</reference>
<keyword evidence="4" id="KW-0560">Oxidoreductase</keyword>
<organism evidence="7 8">
    <name type="scientific">Aspergillus versicolor CBS 583.65</name>
    <dbReference type="NCBI Taxonomy" id="1036611"/>
    <lineage>
        <taxon>Eukaryota</taxon>
        <taxon>Fungi</taxon>
        <taxon>Dikarya</taxon>
        <taxon>Ascomycota</taxon>
        <taxon>Pezizomycotina</taxon>
        <taxon>Eurotiomycetes</taxon>
        <taxon>Eurotiomycetidae</taxon>
        <taxon>Eurotiales</taxon>
        <taxon>Aspergillaceae</taxon>
        <taxon>Aspergillus</taxon>
        <taxon>Aspergillus subgen. Nidulantes</taxon>
    </lineage>
</organism>